<gene>
    <name evidence="1" type="ORF">AVDCRST_MAG93-8726</name>
</gene>
<accession>A0A6J4N4K5</accession>
<sequence length="124" mass="14097">WCDMTTTPYIAVRRGGVEFWFLGGSASLSGRGMEDVGTLFRKYSFPVDEEEEYNWVGGNHGQATAILPEDREQLAREIWLAMRNHGTLDTSMWNTSRPLPFDLSISAWVKDRAIPRGWLQVSNS</sequence>
<organism evidence="1">
    <name type="scientific">uncultured Chloroflexia bacterium</name>
    <dbReference type="NCBI Taxonomy" id="1672391"/>
    <lineage>
        <taxon>Bacteria</taxon>
        <taxon>Bacillati</taxon>
        <taxon>Chloroflexota</taxon>
        <taxon>Chloroflexia</taxon>
        <taxon>environmental samples</taxon>
    </lineage>
</organism>
<feature type="non-terminal residue" evidence="1">
    <location>
        <position position="1"/>
    </location>
</feature>
<dbReference type="EMBL" id="CADCTR010002934">
    <property type="protein sequence ID" value="CAA9374749.1"/>
    <property type="molecule type" value="Genomic_DNA"/>
</dbReference>
<dbReference type="AlphaFoldDB" id="A0A6J4N4K5"/>
<name>A0A6J4N4K5_9CHLR</name>
<proteinExistence type="predicted"/>
<reference evidence="1" key="1">
    <citation type="submission" date="2020-02" db="EMBL/GenBank/DDBJ databases">
        <authorList>
            <person name="Meier V. D."/>
        </authorList>
    </citation>
    <scope>NUCLEOTIDE SEQUENCE</scope>
    <source>
        <strain evidence="1">AVDCRST_MAG93</strain>
    </source>
</reference>
<protein>
    <submittedName>
        <fullName evidence="1">Uncharacterized protein</fullName>
    </submittedName>
</protein>
<evidence type="ECO:0000313" key="1">
    <source>
        <dbReference type="EMBL" id="CAA9374749.1"/>
    </source>
</evidence>